<keyword evidence="3" id="KW-1185">Reference proteome</keyword>
<organism evidence="1">
    <name type="scientific">Spironucleus salmonicida</name>
    <dbReference type="NCBI Taxonomy" id="348837"/>
    <lineage>
        <taxon>Eukaryota</taxon>
        <taxon>Metamonada</taxon>
        <taxon>Diplomonadida</taxon>
        <taxon>Hexamitidae</taxon>
        <taxon>Hexamitinae</taxon>
        <taxon>Spironucleus</taxon>
    </lineage>
</organism>
<proteinExistence type="predicted"/>
<gene>
    <name evidence="1" type="ORF">SS50377_16839</name>
    <name evidence="2" type="ORF">SS50377_24943</name>
</gene>
<dbReference type="EMBL" id="KI546136">
    <property type="protein sequence ID" value="EST43473.1"/>
    <property type="molecule type" value="Genomic_DNA"/>
</dbReference>
<dbReference type="AlphaFoldDB" id="V6LGN4"/>
<evidence type="ECO:0000313" key="3">
    <source>
        <dbReference type="Proteomes" id="UP000018208"/>
    </source>
</evidence>
<evidence type="ECO:0000313" key="2">
    <source>
        <dbReference type="EMBL" id="KAH0572829.1"/>
    </source>
</evidence>
<name>V6LGN4_9EUKA</name>
<evidence type="ECO:0000313" key="1">
    <source>
        <dbReference type="EMBL" id="EST43473.1"/>
    </source>
</evidence>
<reference evidence="1 2" key="1">
    <citation type="journal article" date="2014" name="PLoS Genet.">
        <title>The Genome of Spironucleus salmonicida Highlights a Fish Pathogen Adapted to Fluctuating Environments.</title>
        <authorList>
            <person name="Xu F."/>
            <person name="Jerlstrom-Hultqvist J."/>
            <person name="Einarsson E."/>
            <person name="Astvaldsson A."/>
            <person name="Svard S.G."/>
            <person name="Andersson J.O."/>
        </authorList>
    </citation>
    <scope>NUCLEOTIDE SEQUENCE</scope>
    <source>
        <strain evidence="2">ATCC 50377</strain>
    </source>
</reference>
<protein>
    <submittedName>
        <fullName evidence="1">Uncharacterized protein</fullName>
    </submittedName>
</protein>
<accession>V6LGN4</accession>
<dbReference type="EMBL" id="AUWU02000005">
    <property type="protein sequence ID" value="KAH0572829.1"/>
    <property type="molecule type" value="Genomic_DNA"/>
</dbReference>
<dbReference type="Proteomes" id="UP000018208">
    <property type="component" value="Unassembled WGS sequence"/>
</dbReference>
<sequence>MILTNQQQKEKLLLYLYFIGFDDIKFIQKVFIQDVPLEDLQLQFNTLKEQQIQLNKSFQIYINEDEDEKLPEELLKELNSVEPDIYSIWLEFFPLLSVQDIRKSVPDQKIIDIKGDMKTLITHTIERISEFLTKSKNNIKLIAMLTDIRRKVNQIIINIYYIQADEDISDPYTQSYMGILSPKLLKYCLYLTHNYQNREYLLPNIAKNTFPVLTEYGLQVAKKIEQNSSISLLLNEVNQIMQKEAEKNEIIKEIIQKEEKFIKISQNQSIFKLK</sequence>
<reference evidence="2" key="2">
    <citation type="submission" date="2020-12" db="EMBL/GenBank/DDBJ databases">
        <title>New Spironucleus salmonicida genome in near-complete chromosomes.</title>
        <authorList>
            <person name="Xu F."/>
            <person name="Kurt Z."/>
            <person name="Jimenez-Gonzalez A."/>
            <person name="Astvaldsson A."/>
            <person name="Andersson J.O."/>
            <person name="Svard S.G."/>
        </authorList>
    </citation>
    <scope>NUCLEOTIDE SEQUENCE</scope>
    <source>
        <strain evidence="2">ATCC 50377</strain>
    </source>
</reference>
<dbReference type="VEuPathDB" id="GiardiaDB:SS50377_24943"/>